<dbReference type="Proteomes" id="UP000006729">
    <property type="component" value="Chromosome 5"/>
</dbReference>
<organism evidence="1 2">
    <name type="scientific">Populus trichocarpa</name>
    <name type="common">Western balsam poplar</name>
    <name type="synonym">Populus balsamifera subsp. trichocarpa</name>
    <dbReference type="NCBI Taxonomy" id="3694"/>
    <lineage>
        <taxon>Eukaryota</taxon>
        <taxon>Viridiplantae</taxon>
        <taxon>Streptophyta</taxon>
        <taxon>Embryophyta</taxon>
        <taxon>Tracheophyta</taxon>
        <taxon>Spermatophyta</taxon>
        <taxon>Magnoliopsida</taxon>
        <taxon>eudicotyledons</taxon>
        <taxon>Gunneridae</taxon>
        <taxon>Pentapetalae</taxon>
        <taxon>rosids</taxon>
        <taxon>fabids</taxon>
        <taxon>Malpighiales</taxon>
        <taxon>Salicaceae</taxon>
        <taxon>Saliceae</taxon>
        <taxon>Populus</taxon>
    </lineage>
</organism>
<reference evidence="1 2" key="1">
    <citation type="journal article" date="2006" name="Science">
        <title>The genome of black cottonwood, Populus trichocarpa (Torr. &amp; Gray).</title>
        <authorList>
            <person name="Tuskan G.A."/>
            <person name="Difazio S."/>
            <person name="Jansson S."/>
            <person name="Bohlmann J."/>
            <person name="Grigoriev I."/>
            <person name="Hellsten U."/>
            <person name="Putnam N."/>
            <person name="Ralph S."/>
            <person name="Rombauts S."/>
            <person name="Salamov A."/>
            <person name="Schein J."/>
            <person name="Sterck L."/>
            <person name="Aerts A."/>
            <person name="Bhalerao R.R."/>
            <person name="Bhalerao R.P."/>
            <person name="Blaudez D."/>
            <person name="Boerjan W."/>
            <person name="Brun A."/>
            <person name="Brunner A."/>
            <person name="Busov V."/>
            <person name="Campbell M."/>
            <person name="Carlson J."/>
            <person name="Chalot M."/>
            <person name="Chapman J."/>
            <person name="Chen G.L."/>
            <person name="Cooper D."/>
            <person name="Coutinho P.M."/>
            <person name="Couturier J."/>
            <person name="Covert S."/>
            <person name="Cronk Q."/>
            <person name="Cunningham R."/>
            <person name="Davis J."/>
            <person name="Degroeve S."/>
            <person name="Dejardin A."/>
            <person name="Depamphilis C."/>
            <person name="Detter J."/>
            <person name="Dirks B."/>
            <person name="Dubchak I."/>
            <person name="Duplessis S."/>
            <person name="Ehlting J."/>
            <person name="Ellis B."/>
            <person name="Gendler K."/>
            <person name="Goodstein D."/>
            <person name="Gribskov M."/>
            <person name="Grimwood J."/>
            <person name="Groover A."/>
            <person name="Gunter L."/>
            <person name="Hamberger B."/>
            <person name="Heinze B."/>
            <person name="Helariutta Y."/>
            <person name="Henrissat B."/>
            <person name="Holligan D."/>
            <person name="Holt R."/>
            <person name="Huang W."/>
            <person name="Islam-Faridi N."/>
            <person name="Jones S."/>
            <person name="Jones-Rhoades M."/>
            <person name="Jorgensen R."/>
            <person name="Joshi C."/>
            <person name="Kangasjarvi J."/>
            <person name="Karlsson J."/>
            <person name="Kelleher C."/>
            <person name="Kirkpatrick R."/>
            <person name="Kirst M."/>
            <person name="Kohler A."/>
            <person name="Kalluri U."/>
            <person name="Larimer F."/>
            <person name="Leebens-Mack J."/>
            <person name="Leple J.C."/>
            <person name="Locascio P."/>
            <person name="Lou Y."/>
            <person name="Lucas S."/>
            <person name="Martin F."/>
            <person name="Montanini B."/>
            <person name="Napoli C."/>
            <person name="Nelson D.R."/>
            <person name="Nelson C."/>
            <person name="Nieminen K."/>
            <person name="Nilsson O."/>
            <person name="Pereda V."/>
            <person name="Peter G."/>
            <person name="Philippe R."/>
            <person name="Pilate G."/>
            <person name="Poliakov A."/>
            <person name="Razumovskaya J."/>
            <person name="Richardson P."/>
            <person name="Rinaldi C."/>
            <person name="Ritland K."/>
            <person name="Rouze P."/>
            <person name="Ryaboy D."/>
            <person name="Schmutz J."/>
            <person name="Schrader J."/>
            <person name="Segerman B."/>
            <person name="Shin H."/>
            <person name="Siddiqui A."/>
            <person name="Sterky F."/>
            <person name="Terry A."/>
            <person name="Tsai C.J."/>
            <person name="Uberbacher E."/>
            <person name="Unneberg P."/>
            <person name="Vahala J."/>
            <person name="Wall K."/>
            <person name="Wessler S."/>
            <person name="Yang G."/>
            <person name="Yin T."/>
            <person name="Douglas C."/>
            <person name="Marra M."/>
            <person name="Sandberg G."/>
            <person name="Van de Peer Y."/>
            <person name="Rokhsar D."/>
        </authorList>
    </citation>
    <scope>NUCLEOTIDE SEQUENCE [LARGE SCALE GENOMIC DNA]</scope>
    <source>
        <strain evidence="2">cv. Nisqually</strain>
    </source>
</reference>
<dbReference type="InParanoid" id="A0A2K2AFR7"/>
<protein>
    <submittedName>
        <fullName evidence="1">Uncharacterized protein</fullName>
    </submittedName>
</protein>
<keyword evidence="2" id="KW-1185">Reference proteome</keyword>
<sequence length="73" mass="8505">MYYVRSFIVIFFLSLFVRFAIDPDSLEFGSQELRFLNHDFLTGVGEIICVNSLLSYICTRCWFQSFYGPSQVG</sequence>
<name>A0A2K2AFR7_POPTR</name>
<accession>A0A2K2AFR7</accession>
<dbReference type="Gramene" id="Potri.005G123600.1.v4.1">
    <property type="protein sequence ID" value="Potri.005G123600.1.v4.1"/>
    <property type="gene ID" value="Potri.005G123600.v4.1"/>
</dbReference>
<evidence type="ECO:0000313" key="2">
    <source>
        <dbReference type="Proteomes" id="UP000006729"/>
    </source>
</evidence>
<proteinExistence type="predicted"/>
<evidence type="ECO:0000313" key="1">
    <source>
        <dbReference type="EMBL" id="PNT36377.1"/>
    </source>
</evidence>
<gene>
    <name evidence="1" type="ORF">POPTR_005G123600</name>
</gene>
<dbReference type="EMBL" id="CM009294">
    <property type="protein sequence ID" value="PNT36377.1"/>
    <property type="molecule type" value="Genomic_DNA"/>
</dbReference>
<dbReference type="AlphaFoldDB" id="A0A2K2AFR7"/>